<dbReference type="InterPro" id="IPR045150">
    <property type="entry name" value="CYB561D1/2"/>
</dbReference>
<evidence type="ECO:0000256" key="4">
    <source>
        <dbReference type="ARBA" id="ARBA00022617"/>
    </source>
</evidence>
<evidence type="ECO:0000256" key="9">
    <source>
        <dbReference type="ARBA" id="ARBA00023004"/>
    </source>
</evidence>
<dbReference type="GO" id="GO:0046872">
    <property type="term" value="F:metal ion binding"/>
    <property type="evidence" value="ECO:0007669"/>
    <property type="project" value="UniProtKB-KW"/>
</dbReference>
<feature type="transmembrane region" description="Helical" evidence="12">
    <location>
        <begin position="200"/>
        <end position="220"/>
    </location>
</feature>
<dbReference type="RefSeq" id="XP_007512221.1">
    <property type="nucleotide sequence ID" value="XM_007512159.1"/>
</dbReference>
<dbReference type="KEGG" id="bpg:Bathy07g04680"/>
<comment type="cofactor">
    <cofactor evidence="1">
        <name>heme b</name>
        <dbReference type="ChEBI" id="CHEBI:60344"/>
    </cofactor>
</comment>
<feature type="domain" description="Cytochrome b561" evidence="13">
    <location>
        <begin position="48"/>
        <end position="253"/>
    </location>
</feature>
<dbReference type="GO" id="GO:0140575">
    <property type="term" value="F:transmembrane monodehydroascorbate reductase activity"/>
    <property type="evidence" value="ECO:0007669"/>
    <property type="project" value="InterPro"/>
</dbReference>
<evidence type="ECO:0000256" key="2">
    <source>
        <dbReference type="ARBA" id="ARBA00004141"/>
    </source>
</evidence>
<evidence type="ECO:0000256" key="7">
    <source>
        <dbReference type="ARBA" id="ARBA00022982"/>
    </source>
</evidence>
<keyword evidence="6" id="KW-0479">Metal-binding</keyword>
<feature type="compositionally biased region" description="Low complexity" evidence="11">
    <location>
        <begin position="21"/>
        <end position="31"/>
    </location>
</feature>
<evidence type="ECO:0000259" key="13">
    <source>
        <dbReference type="PROSITE" id="PS50939"/>
    </source>
</evidence>
<keyword evidence="15" id="KW-1185">Reference proteome</keyword>
<sequence length="261" mass="28384">MLDEAMLVESGGGGKSETTASSPSPSLSSSSSQLVVGPRFSQDLSFLVFPQNAVECALCLTLAFFAITVYHTFSSHPNELLKTHIFSMTGAFGVCLPLGALIALKLRRFEDLRRTRALIVHAFVQSLGIFFFSCGVCAIYENKVRKGSDHFTTLHSKFGLLTLFVSVFGAVAFGVIGFKKTGVARVAKMSEHAVAQTKKYHRNSGTAVVLLSWVTITLAFHHPAVTDATVNYLIVFWYILMLIAATAFIVVTRGPEPTRVL</sequence>
<dbReference type="EMBL" id="FO082272">
    <property type="protein sequence ID" value="CCO66309.1"/>
    <property type="molecule type" value="Genomic_DNA"/>
</dbReference>
<feature type="transmembrane region" description="Helical" evidence="12">
    <location>
        <begin position="160"/>
        <end position="179"/>
    </location>
</feature>
<dbReference type="AlphaFoldDB" id="K8FHZ2"/>
<comment type="subcellular location">
    <subcellularLocation>
        <location evidence="2">Membrane</location>
        <topology evidence="2">Multi-pass membrane protein</topology>
    </subcellularLocation>
</comment>
<evidence type="ECO:0000256" key="5">
    <source>
        <dbReference type="ARBA" id="ARBA00022692"/>
    </source>
</evidence>
<keyword evidence="4" id="KW-0349">Heme</keyword>
<feature type="transmembrane region" description="Helical" evidence="12">
    <location>
        <begin position="53"/>
        <end position="73"/>
    </location>
</feature>
<dbReference type="Gene3D" id="1.20.120.1770">
    <property type="match status" value="1"/>
</dbReference>
<dbReference type="GeneID" id="19014957"/>
<feature type="transmembrane region" description="Helical" evidence="12">
    <location>
        <begin position="85"/>
        <end position="106"/>
    </location>
</feature>
<dbReference type="Proteomes" id="UP000198341">
    <property type="component" value="Chromosome 7"/>
</dbReference>
<evidence type="ECO:0000256" key="12">
    <source>
        <dbReference type="SAM" id="Phobius"/>
    </source>
</evidence>
<dbReference type="PROSITE" id="PS50939">
    <property type="entry name" value="CYTOCHROME_B561"/>
    <property type="match status" value="1"/>
</dbReference>
<reference evidence="14 15" key="1">
    <citation type="submission" date="2011-10" db="EMBL/GenBank/DDBJ databases">
        <authorList>
            <person name="Genoscope - CEA"/>
        </authorList>
    </citation>
    <scope>NUCLEOTIDE SEQUENCE [LARGE SCALE GENOMIC DNA]</scope>
    <source>
        <strain evidence="14 15">RCC 1105</strain>
    </source>
</reference>
<keyword evidence="8 12" id="KW-1133">Transmembrane helix</keyword>
<feature type="region of interest" description="Disordered" evidence="11">
    <location>
        <begin position="8"/>
        <end position="31"/>
    </location>
</feature>
<keyword evidence="7" id="KW-0249">Electron transport</keyword>
<protein>
    <recommendedName>
        <fullName evidence="13">Cytochrome b561 domain-containing protein</fullName>
    </recommendedName>
</protein>
<name>K8FHZ2_9CHLO</name>
<keyword evidence="10 12" id="KW-0472">Membrane</keyword>
<dbReference type="Pfam" id="PF03188">
    <property type="entry name" value="Cytochrom_B561"/>
    <property type="match status" value="1"/>
</dbReference>
<evidence type="ECO:0000256" key="11">
    <source>
        <dbReference type="SAM" id="MobiDB-lite"/>
    </source>
</evidence>
<evidence type="ECO:0000313" key="15">
    <source>
        <dbReference type="Proteomes" id="UP000198341"/>
    </source>
</evidence>
<keyword evidence="9" id="KW-0408">Iron</keyword>
<feature type="transmembrane region" description="Helical" evidence="12">
    <location>
        <begin position="118"/>
        <end position="140"/>
    </location>
</feature>
<dbReference type="InterPro" id="IPR006593">
    <property type="entry name" value="Cyt_b561/ferric_Rdtase_TM"/>
</dbReference>
<keyword evidence="5 12" id="KW-0812">Transmembrane</keyword>
<dbReference type="GO" id="GO:0016020">
    <property type="term" value="C:membrane"/>
    <property type="evidence" value="ECO:0007669"/>
    <property type="project" value="UniProtKB-SubCell"/>
</dbReference>
<dbReference type="OrthoDB" id="432881at2759"/>
<accession>K8FHZ2</accession>
<gene>
    <name evidence="14" type="ORF">Bathy07g04680</name>
</gene>
<organism evidence="14 15">
    <name type="scientific">Bathycoccus prasinos</name>
    <dbReference type="NCBI Taxonomy" id="41875"/>
    <lineage>
        <taxon>Eukaryota</taxon>
        <taxon>Viridiplantae</taxon>
        <taxon>Chlorophyta</taxon>
        <taxon>Mamiellophyceae</taxon>
        <taxon>Mamiellales</taxon>
        <taxon>Bathycoccaceae</taxon>
        <taxon>Bathycoccus</taxon>
    </lineage>
</organism>
<evidence type="ECO:0000256" key="3">
    <source>
        <dbReference type="ARBA" id="ARBA00022448"/>
    </source>
</evidence>
<keyword evidence="3" id="KW-0813">Transport</keyword>
<evidence type="ECO:0000256" key="8">
    <source>
        <dbReference type="ARBA" id="ARBA00022989"/>
    </source>
</evidence>
<evidence type="ECO:0000256" key="10">
    <source>
        <dbReference type="ARBA" id="ARBA00023136"/>
    </source>
</evidence>
<proteinExistence type="predicted"/>
<feature type="transmembrane region" description="Helical" evidence="12">
    <location>
        <begin position="232"/>
        <end position="251"/>
    </location>
</feature>
<evidence type="ECO:0000256" key="1">
    <source>
        <dbReference type="ARBA" id="ARBA00001970"/>
    </source>
</evidence>
<evidence type="ECO:0000256" key="6">
    <source>
        <dbReference type="ARBA" id="ARBA00022723"/>
    </source>
</evidence>
<dbReference type="SMART" id="SM00665">
    <property type="entry name" value="B561"/>
    <property type="match status" value="1"/>
</dbReference>
<evidence type="ECO:0000313" key="14">
    <source>
        <dbReference type="EMBL" id="CCO66309.1"/>
    </source>
</evidence>
<dbReference type="PANTHER" id="PTHR15422">
    <property type="entry name" value="OS05G0565100 PROTEIN"/>
    <property type="match status" value="1"/>
</dbReference>